<dbReference type="Pfam" id="PF26253">
    <property type="entry name" value="RdRP_head"/>
    <property type="match status" value="1"/>
</dbReference>
<dbReference type="EC" id="2.7.7.48" evidence="8"/>
<dbReference type="RefSeq" id="XP_064653862.1">
    <property type="nucleotide sequence ID" value="XM_064807958.1"/>
</dbReference>
<evidence type="ECO:0000256" key="4">
    <source>
        <dbReference type="ARBA" id="ARBA00022695"/>
    </source>
</evidence>
<dbReference type="GO" id="GO:0030422">
    <property type="term" value="P:siRNA processing"/>
    <property type="evidence" value="ECO:0007669"/>
    <property type="project" value="TreeGrafter"/>
</dbReference>
<keyword evidence="13" id="KW-1185">Reference proteome</keyword>
<keyword evidence="5 8" id="KW-0694">RNA-binding</keyword>
<proteinExistence type="inferred from homology"/>
<dbReference type="PANTHER" id="PTHR23079:SF55">
    <property type="entry name" value="RNA-DIRECTED RNA POLYMERASE"/>
    <property type="match status" value="1"/>
</dbReference>
<dbReference type="GO" id="GO:0003723">
    <property type="term" value="F:RNA binding"/>
    <property type="evidence" value="ECO:0007669"/>
    <property type="project" value="UniProtKB-KW"/>
</dbReference>
<sequence>MQPTARPPQVNNRNHMPPGQSILRQAVPWAGNAEAIFIMRGAPPGGSIPDIYRLLQPHGNIVFIEILASRQANRTEAEVKFRPPPHSAEWYANGIDINKDGTVYHISFAPKEPRPWFHASPVDPNRKFAEEIKLPMMELSFGVMQKPDSMQGLNVIQASESPLLDMVMNLQRKCLDIHFSLNQQQTPCSFKLRVNFAQLEEVIQMRNETTGQICLKFTAELPPQLFQKINDVTETFVKGDTRWTDWQTWYRQTEIEHDPEAAKEAVTQLRKQNPVIDVGRWLTYCLVFDRTAASSLEFQQFCLALTHHNVDILKDRKIEFASSDDKTLWKWLDDPDAILKQNSASLVLHQMAEDIVHFDFDIRYQLEVCISHGLIHESNIDNPFLSRLAKLDAVRAVKLLEKVADEMKRFWDPISIFRQLLARVSVVQKKLPPYCAIVHSAIVTPTTIYFSTPVMETSNRVIRQYSKYADRFLRVKFNDELYKGGIRSFDSDRMKPVFNRIEKTMVNGIRVGGRHFEFLAFGNSQFREAGAWFFASTSEITAQSIRDWMGNFSDINVVAKYCSRVGQCFSTTRAFHFGDIQVKRIPDIKRNGHMFTDGVGKISPFLAQMIANQHNLPNPTVDYPSMFQFRLGGSKGVLTVDPSLTWKSVHIRPSQEKFSSKHHADLNICRMAQFSMANLNIQIILVLSALGVIDEVFLRKMSDELSDLNKAMTDSEKAVELLCKNVDFNQMTLQLASMVEDGFLDVKDPFTISCMRLWHSWTVKYLKEKAKIPVRDGAFVLGCVDETATLQGHCIANEGSTAKDIRALPQIFIQVPDPDQKGKWKVITGVCTLARNPSLHPGDVRVVNAVDIPQLRHLRNCVVLPQLGERGLASMCSGGDLDGDDYLLMWDKDLLPEEWNHSPMNYDAPDPVRAAGPVTVKDMTEFFVNHMKHDNLRPIAVAHKYWADRQNQGVKSPICLELAQLHSMAVDYAKTGVAAEFEKRLRVQMWPHWAEVKGKSQKYIYQSRKVIGKLYDMVHRVNFRPAWEEPFDRRILDAFELDDALLESAREAKQEYDAAVRRIMAKFGIKSDFEVFTTFALEHSDDFGDYKFAETLGEVVGALKDHHQKLCYERAGTTDKERDQDKIARFAAAMYTVTSQEVAAAVEECKSVVLRGGRQINVKEAKVENMPFMSFPWLFAAELGRIANKGKNSRKDSLAETMVVPRKVVKMMPVLDLGDDFELEPLEEVVLPATAGATMPTGVATSVQAKAHASNNLRDLQETDGPAFNNSPEERTPQASLETRPSSSEGLNSVQPQSSGRAPQLLSFDNDLQLEPLEEATLSTIPSSTSAPAFAGFLDLEGLDMSSKSQALSTTHSSTACPSSTSPTAPSSSLPTSSTTVAEPTMDVSSASSPLDGLRIAFSTPPPPPTPSPEDRLSFSRTAASPPSSSASPSSIIDDNEREGTHEHYGSGYQERRAFGDGAAREAYGDVMKHPSR</sequence>
<dbReference type="GO" id="GO:0031380">
    <property type="term" value="C:nuclear RNA-directed RNA polymerase complex"/>
    <property type="evidence" value="ECO:0007669"/>
    <property type="project" value="TreeGrafter"/>
</dbReference>
<dbReference type="Proteomes" id="UP001337655">
    <property type="component" value="Unassembled WGS sequence"/>
</dbReference>
<feature type="compositionally biased region" description="Low complexity" evidence="9">
    <location>
        <begin position="1353"/>
        <end position="1380"/>
    </location>
</feature>
<comment type="caution">
    <text evidence="12">The sequence shown here is derived from an EMBL/GenBank/DDBJ whole genome shotgun (WGS) entry which is preliminary data.</text>
</comment>
<keyword evidence="4 8" id="KW-0548">Nucleotidyltransferase</keyword>
<feature type="region of interest" description="Disordered" evidence="9">
    <location>
        <begin position="1"/>
        <end position="20"/>
    </location>
</feature>
<evidence type="ECO:0000256" key="8">
    <source>
        <dbReference type="RuleBase" id="RU363098"/>
    </source>
</evidence>
<keyword evidence="2 8" id="KW-0696">RNA-directed RNA polymerase</keyword>
<reference evidence="12 13" key="1">
    <citation type="submission" date="2023-08" db="EMBL/GenBank/DDBJ databases">
        <title>Black Yeasts Isolated from many extreme environments.</title>
        <authorList>
            <person name="Coleine C."/>
            <person name="Stajich J.E."/>
            <person name="Selbmann L."/>
        </authorList>
    </citation>
    <scope>NUCLEOTIDE SEQUENCE [LARGE SCALE GENOMIC DNA]</scope>
    <source>
        <strain evidence="12 13">CCFEE 5935</strain>
    </source>
</reference>
<feature type="domain" description="RDRP core" evidence="10">
    <location>
        <begin position="443"/>
        <end position="1018"/>
    </location>
</feature>
<evidence type="ECO:0000256" key="3">
    <source>
        <dbReference type="ARBA" id="ARBA00022679"/>
    </source>
</evidence>
<feature type="region of interest" description="Disordered" evidence="9">
    <location>
        <begin position="1260"/>
        <end position="1304"/>
    </location>
</feature>
<comment type="catalytic activity">
    <reaction evidence="7 8">
        <text>RNA(n) + a ribonucleoside 5'-triphosphate = RNA(n+1) + diphosphate</text>
        <dbReference type="Rhea" id="RHEA:21248"/>
        <dbReference type="Rhea" id="RHEA-COMP:14527"/>
        <dbReference type="Rhea" id="RHEA-COMP:17342"/>
        <dbReference type="ChEBI" id="CHEBI:33019"/>
        <dbReference type="ChEBI" id="CHEBI:61557"/>
        <dbReference type="ChEBI" id="CHEBI:140395"/>
        <dbReference type="EC" id="2.7.7.48"/>
    </reaction>
</comment>
<feature type="region of interest" description="Disordered" evidence="9">
    <location>
        <begin position="1349"/>
        <end position="1477"/>
    </location>
</feature>
<dbReference type="InterPro" id="IPR007855">
    <property type="entry name" value="RDRP"/>
</dbReference>
<feature type="compositionally biased region" description="Polar residues" evidence="9">
    <location>
        <begin position="1277"/>
        <end position="1301"/>
    </location>
</feature>
<keyword evidence="6" id="KW-0943">RNA-mediated gene silencing</keyword>
<dbReference type="InterPro" id="IPR057596">
    <property type="entry name" value="RDRP_core"/>
</dbReference>
<dbReference type="Pfam" id="PF05183">
    <property type="entry name" value="RdRP"/>
    <property type="match status" value="1"/>
</dbReference>
<dbReference type="EMBL" id="JAVRRT010000026">
    <property type="protein sequence ID" value="KAK5163368.1"/>
    <property type="molecule type" value="Genomic_DNA"/>
</dbReference>
<feature type="compositionally biased region" description="Low complexity" evidence="9">
    <location>
        <begin position="1423"/>
        <end position="1435"/>
    </location>
</feature>
<evidence type="ECO:0000256" key="2">
    <source>
        <dbReference type="ARBA" id="ARBA00022484"/>
    </source>
</evidence>
<dbReference type="PANTHER" id="PTHR23079">
    <property type="entry name" value="RNA-DEPENDENT RNA POLYMERASE"/>
    <property type="match status" value="1"/>
</dbReference>
<comment type="similarity">
    <text evidence="1 8">Belongs to the RdRP family.</text>
</comment>
<dbReference type="InterPro" id="IPR058752">
    <property type="entry name" value="RDRP_C_head"/>
</dbReference>
<dbReference type="GeneID" id="89932066"/>
<feature type="compositionally biased region" description="Basic and acidic residues" evidence="9">
    <location>
        <begin position="1442"/>
        <end position="1477"/>
    </location>
</feature>
<feature type="domain" description="RDRP C-terminal head" evidence="11">
    <location>
        <begin position="1045"/>
        <end position="1200"/>
    </location>
</feature>
<keyword evidence="3 8" id="KW-0808">Transferase</keyword>
<protein>
    <recommendedName>
        <fullName evidence="8">RNA-dependent RNA polymerase</fullName>
        <ecNumber evidence="8">2.7.7.48</ecNumber>
    </recommendedName>
</protein>
<evidence type="ECO:0000313" key="13">
    <source>
        <dbReference type="Proteomes" id="UP001337655"/>
    </source>
</evidence>
<evidence type="ECO:0000256" key="9">
    <source>
        <dbReference type="SAM" id="MobiDB-lite"/>
    </source>
</evidence>
<accession>A0AAV9NUK5</accession>
<feature type="compositionally biased region" description="Polar residues" evidence="9">
    <location>
        <begin position="1"/>
        <end position="14"/>
    </location>
</feature>
<evidence type="ECO:0000256" key="5">
    <source>
        <dbReference type="ARBA" id="ARBA00022884"/>
    </source>
</evidence>
<evidence type="ECO:0000313" key="12">
    <source>
        <dbReference type="EMBL" id="KAK5163368.1"/>
    </source>
</evidence>
<name>A0AAV9NUK5_9PEZI</name>
<evidence type="ECO:0000256" key="7">
    <source>
        <dbReference type="ARBA" id="ARBA00048744"/>
    </source>
</evidence>
<evidence type="ECO:0000256" key="6">
    <source>
        <dbReference type="ARBA" id="ARBA00023158"/>
    </source>
</evidence>
<gene>
    <name evidence="12" type="ORF">LTR77_010741</name>
</gene>
<evidence type="ECO:0000256" key="1">
    <source>
        <dbReference type="ARBA" id="ARBA00005762"/>
    </source>
</evidence>
<evidence type="ECO:0000259" key="10">
    <source>
        <dbReference type="Pfam" id="PF05183"/>
    </source>
</evidence>
<evidence type="ECO:0000259" key="11">
    <source>
        <dbReference type="Pfam" id="PF26253"/>
    </source>
</evidence>
<organism evidence="12 13">
    <name type="scientific">Saxophila tyrrhenica</name>
    <dbReference type="NCBI Taxonomy" id="1690608"/>
    <lineage>
        <taxon>Eukaryota</taxon>
        <taxon>Fungi</taxon>
        <taxon>Dikarya</taxon>
        <taxon>Ascomycota</taxon>
        <taxon>Pezizomycotina</taxon>
        <taxon>Dothideomycetes</taxon>
        <taxon>Dothideomycetidae</taxon>
        <taxon>Mycosphaerellales</taxon>
        <taxon>Extremaceae</taxon>
        <taxon>Saxophila</taxon>
    </lineage>
</organism>
<dbReference type="GO" id="GO:0003968">
    <property type="term" value="F:RNA-directed RNA polymerase activity"/>
    <property type="evidence" value="ECO:0007669"/>
    <property type="project" value="UniProtKB-KW"/>
</dbReference>